<sequence>MELLVRTIGNAAGLWLAVTLIKGMDVPGTPTTLMTVMNLLVVGLVLALVNSLIKPVAKFVAFPLYVLTFGLFALIVNGAMLLLTSAITDRLVGVGAEAGLTLGLHVGSFGTAILASILISIVSALVVGVLGPRRQDD</sequence>
<feature type="transmembrane region" description="Helical" evidence="1">
    <location>
        <begin position="65"/>
        <end position="87"/>
    </location>
</feature>
<dbReference type="EMBL" id="JAPTMY010000011">
    <property type="protein sequence ID" value="MCZ0857686.1"/>
    <property type="molecule type" value="Genomic_DNA"/>
</dbReference>
<dbReference type="Pfam" id="PF04020">
    <property type="entry name" value="Phage_holin_4_2"/>
    <property type="match status" value="1"/>
</dbReference>
<name>A0ABT4I841_9ACTO</name>
<keyword evidence="1" id="KW-1133">Transmembrane helix</keyword>
<reference evidence="2" key="1">
    <citation type="submission" date="2022-10" db="EMBL/GenBank/DDBJ databases">
        <title>Genome sequence of Actinomyces israelii ATCC 10048.</title>
        <authorList>
            <person name="Watt R.M."/>
            <person name="Tong W.M."/>
        </authorList>
    </citation>
    <scope>NUCLEOTIDE SEQUENCE</scope>
    <source>
        <strain evidence="2">ATCC 10048</strain>
    </source>
</reference>
<dbReference type="InterPro" id="IPR007165">
    <property type="entry name" value="Phage_holin_4_2"/>
</dbReference>
<evidence type="ECO:0000313" key="3">
    <source>
        <dbReference type="Proteomes" id="UP001072034"/>
    </source>
</evidence>
<dbReference type="RefSeq" id="WP_268917224.1">
    <property type="nucleotide sequence ID" value="NZ_CP124548.1"/>
</dbReference>
<organism evidence="2 3">
    <name type="scientific">Actinomyces israelii</name>
    <dbReference type="NCBI Taxonomy" id="1659"/>
    <lineage>
        <taxon>Bacteria</taxon>
        <taxon>Bacillati</taxon>
        <taxon>Actinomycetota</taxon>
        <taxon>Actinomycetes</taxon>
        <taxon>Actinomycetales</taxon>
        <taxon>Actinomycetaceae</taxon>
        <taxon>Actinomyces</taxon>
    </lineage>
</organism>
<feature type="transmembrane region" description="Helical" evidence="1">
    <location>
        <begin position="107"/>
        <end position="131"/>
    </location>
</feature>
<keyword evidence="3" id="KW-1185">Reference proteome</keyword>
<accession>A0ABT4I841</accession>
<evidence type="ECO:0000313" key="2">
    <source>
        <dbReference type="EMBL" id="MCZ0857686.1"/>
    </source>
</evidence>
<dbReference type="PANTHER" id="PTHR37309">
    <property type="entry name" value="SLR0284 PROTEIN"/>
    <property type="match status" value="1"/>
</dbReference>
<dbReference type="Proteomes" id="UP001072034">
    <property type="component" value="Unassembled WGS sequence"/>
</dbReference>
<feature type="transmembrane region" description="Helical" evidence="1">
    <location>
        <begin position="33"/>
        <end position="53"/>
    </location>
</feature>
<evidence type="ECO:0000256" key="1">
    <source>
        <dbReference type="SAM" id="Phobius"/>
    </source>
</evidence>
<proteinExistence type="predicted"/>
<keyword evidence="1" id="KW-0472">Membrane</keyword>
<comment type="caution">
    <text evidence="2">The sequence shown here is derived from an EMBL/GenBank/DDBJ whole genome shotgun (WGS) entry which is preliminary data.</text>
</comment>
<gene>
    <name evidence="2" type="ORF">OHJ16_06475</name>
</gene>
<protein>
    <submittedName>
        <fullName evidence="2">Phage holin family protein</fullName>
    </submittedName>
</protein>
<dbReference type="PANTHER" id="PTHR37309:SF1">
    <property type="entry name" value="SLR0284 PROTEIN"/>
    <property type="match status" value="1"/>
</dbReference>
<keyword evidence="1" id="KW-0812">Transmembrane</keyword>